<dbReference type="PATRIC" id="fig|1430899.3.peg.1395"/>
<keyword evidence="3" id="KW-1185">Reference proteome</keyword>
<sequence>MKVSDQALFQKMEDELKQAKQGGAEQKAHLHALKILTELALSETKTDVVIQNDAAQIVSERQKTVPPALNQGKKLDMSDDANGDSLFDF</sequence>
<dbReference type="OrthoDB" id="2361717at2"/>
<name>A0A0J8GAL2_9LIST</name>
<feature type="region of interest" description="Disordered" evidence="1">
    <location>
        <begin position="61"/>
        <end position="89"/>
    </location>
</feature>
<dbReference type="Pfam" id="PF17261">
    <property type="entry name" value="DUF5327"/>
    <property type="match status" value="1"/>
</dbReference>
<evidence type="ECO:0000313" key="2">
    <source>
        <dbReference type="EMBL" id="KMT59670.1"/>
    </source>
</evidence>
<protein>
    <recommendedName>
        <fullName evidence="4">YwdI family protein</fullName>
    </recommendedName>
</protein>
<dbReference type="RefSeq" id="WP_007473235.1">
    <property type="nucleotide sequence ID" value="NZ_KQ130615.1"/>
</dbReference>
<evidence type="ECO:0000313" key="3">
    <source>
        <dbReference type="Proteomes" id="UP000052258"/>
    </source>
</evidence>
<dbReference type="InterPro" id="IPR035218">
    <property type="entry name" value="DUF5327"/>
</dbReference>
<organism evidence="2 3">
    <name type="scientific">Listeria fleischmannii 1991</name>
    <dbReference type="NCBI Taxonomy" id="1430899"/>
    <lineage>
        <taxon>Bacteria</taxon>
        <taxon>Bacillati</taxon>
        <taxon>Bacillota</taxon>
        <taxon>Bacilli</taxon>
        <taxon>Bacillales</taxon>
        <taxon>Listeriaceae</taxon>
        <taxon>Listeria</taxon>
    </lineage>
</organism>
<evidence type="ECO:0008006" key="4">
    <source>
        <dbReference type="Google" id="ProtNLM"/>
    </source>
</evidence>
<dbReference type="EMBL" id="AZHO01000014">
    <property type="protein sequence ID" value="KMT59670.1"/>
    <property type="molecule type" value="Genomic_DNA"/>
</dbReference>
<reference evidence="2 3" key="1">
    <citation type="journal article" date="2015" name="Genome Biol. Evol.">
        <title>Comparative Genomics of Listeria Sensu Lato: Genus-Wide Differences in Evolutionary Dynamics and the Progressive Gain of Complex, Potentially Pathogenicity-Related Traits through Lateral Gene Transfer.</title>
        <authorList>
            <person name="Chiara M."/>
            <person name="Caruso M."/>
            <person name="D'Erchia A.M."/>
            <person name="Manzari C."/>
            <person name="Fraccalvieri R."/>
            <person name="Goffredo E."/>
            <person name="Latorre L."/>
            <person name="Miccolupo A."/>
            <person name="Padalino I."/>
            <person name="Santagada G."/>
            <person name="Chiocco D."/>
            <person name="Pesole G."/>
            <person name="Horner D.S."/>
            <person name="Parisi A."/>
        </authorList>
    </citation>
    <scope>NUCLEOTIDE SEQUENCE [LARGE SCALE GENOMIC DNA]</scope>
    <source>
        <strain evidence="2 3">1991</strain>
    </source>
</reference>
<accession>A0A0J8GAL2</accession>
<evidence type="ECO:0000256" key="1">
    <source>
        <dbReference type="SAM" id="MobiDB-lite"/>
    </source>
</evidence>
<dbReference type="AlphaFoldDB" id="A0A0J8GAL2"/>
<comment type="caution">
    <text evidence="2">The sequence shown here is derived from an EMBL/GenBank/DDBJ whole genome shotgun (WGS) entry which is preliminary data.</text>
</comment>
<dbReference type="Proteomes" id="UP000052258">
    <property type="component" value="Unassembled WGS sequence"/>
</dbReference>
<proteinExistence type="predicted"/>
<gene>
    <name evidence="2" type="ORF">X560_1199</name>
</gene>